<comment type="caution">
    <text evidence="3">The sequence shown here is derived from an EMBL/GenBank/DDBJ whole genome shotgun (WGS) entry which is preliminary data.</text>
</comment>
<organism evidence="3 4">
    <name type="scientific">Lichtheimia ornata</name>
    <dbReference type="NCBI Taxonomy" id="688661"/>
    <lineage>
        <taxon>Eukaryota</taxon>
        <taxon>Fungi</taxon>
        <taxon>Fungi incertae sedis</taxon>
        <taxon>Mucoromycota</taxon>
        <taxon>Mucoromycotina</taxon>
        <taxon>Mucoromycetes</taxon>
        <taxon>Mucorales</taxon>
        <taxon>Lichtheimiaceae</taxon>
        <taxon>Lichtheimia</taxon>
    </lineage>
</organism>
<name>A0AAD7UR20_9FUNG</name>
<reference evidence="3 4" key="1">
    <citation type="submission" date="2023-03" db="EMBL/GenBank/DDBJ databases">
        <title>Genome sequence of Lichtheimia ornata CBS 291.66.</title>
        <authorList>
            <person name="Mohabir J.T."/>
            <person name="Shea T.P."/>
            <person name="Kurbessoian T."/>
            <person name="Berby B."/>
            <person name="Fontaine J."/>
            <person name="Livny J."/>
            <person name="Gnirke A."/>
            <person name="Stajich J.E."/>
            <person name="Cuomo C.A."/>
        </authorList>
    </citation>
    <scope>NUCLEOTIDE SEQUENCE [LARGE SCALE GENOMIC DNA]</scope>
    <source>
        <strain evidence="3">CBS 291.66</strain>
    </source>
</reference>
<evidence type="ECO:0000313" key="4">
    <source>
        <dbReference type="Proteomes" id="UP001234581"/>
    </source>
</evidence>
<dbReference type="Pfam" id="PF13358">
    <property type="entry name" value="DDE_3"/>
    <property type="match status" value="1"/>
</dbReference>
<sequence length="500" mass="56696">MAFSNPQSELFENYIASLESNRVNQESFSYSVYESPLPFDDDDNDKIEEDLMEEVIETPDPYHIVVTDLDMGKDGIRSLVSMAKTANAAEKHELPEPGDEDHSQHDHIIDHVVQKTQVADAQAEVTPKKGRGRPRKHPVKEVKNPRGPNKRYTDMFIIQLIDTIQNVTLNCAEAARQMRMPPRTAQRYWERFRDNKPYLPSQLGKNKGAPQTFTKEHTAALQALYDNDPTTTLKQAQQLLSERFSLSITQSGIQKHLVKHCGLTMKKLEKISEARNSPATIKKRMNWVMSIRQEQIDYTKCIFIDEAGFNFHIKRNFGRSKRGEPAKAIVSNTRGVNITILGAIAAEGVVNLSLRKPQAVSTSKKRRIQHGEERIVEKVGTRATHFIDFLHIVMDVVVKNDIPSRIVVMDNASIHHTKEMLEAVETRGFKVLHLPPYSPFLNPIEFFWSKLKAGVARDLLTKDHTLTPRIIAAAQNVSASDCQGSMVLFYPNLYFSLSAL</sequence>
<feature type="compositionally biased region" description="Basic residues" evidence="1">
    <location>
        <begin position="128"/>
        <end position="138"/>
    </location>
</feature>
<dbReference type="InterPro" id="IPR047655">
    <property type="entry name" value="Transpos_IS630-like"/>
</dbReference>
<dbReference type="InterPro" id="IPR038717">
    <property type="entry name" value="Tc1-like_DDE_dom"/>
</dbReference>
<dbReference type="InterPro" id="IPR009057">
    <property type="entry name" value="Homeodomain-like_sf"/>
</dbReference>
<dbReference type="EMBL" id="JARTCD010000162">
    <property type="protein sequence ID" value="KAJ8651610.1"/>
    <property type="molecule type" value="Genomic_DNA"/>
</dbReference>
<evidence type="ECO:0000313" key="3">
    <source>
        <dbReference type="EMBL" id="KAJ8651610.1"/>
    </source>
</evidence>
<feature type="region of interest" description="Disordered" evidence="1">
    <location>
        <begin position="118"/>
        <end position="148"/>
    </location>
</feature>
<dbReference type="RefSeq" id="XP_058336524.1">
    <property type="nucleotide sequence ID" value="XM_058492703.1"/>
</dbReference>
<accession>A0AAD7UR20</accession>
<dbReference type="InterPro" id="IPR036397">
    <property type="entry name" value="RNaseH_sf"/>
</dbReference>
<feature type="domain" description="Tc1-like transposase DDE" evidence="2">
    <location>
        <begin position="375"/>
        <end position="457"/>
    </location>
</feature>
<dbReference type="NCBIfam" id="NF033545">
    <property type="entry name" value="transpos_IS630"/>
    <property type="match status" value="1"/>
</dbReference>
<dbReference type="GeneID" id="83220150"/>
<gene>
    <name evidence="3" type="ORF">O0I10_012816</name>
</gene>
<keyword evidence="4" id="KW-1185">Reference proteome</keyword>
<proteinExistence type="predicted"/>
<dbReference type="PANTHER" id="PTHR46564:SF1">
    <property type="entry name" value="TRANSPOSASE"/>
    <property type="match status" value="1"/>
</dbReference>
<evidence type="ECO:0000259" key="2">
    <source>
        <dbReference type="Pfam" id="PF13358"/>
    </source>
</evidence>
<dbReference type="Proteomes" id="UP001234581">
    <property type="component" value="Unassembled WGS sequence"/>
</dbReference>
<dbReference type="GO" id="GO:0003676">
    <property type="term" value="F:nucleic acid binding"/>
    <property type="evidence" value="ECO:0007669"/>
    <property type="project" value="InterPro"/>
</dbReference>
<evidence type="ECO:0000256" key="1">
    <source>
        <dbReference type="SAM" id="MobiDB-lite"/>
    </source>
</evidence>
<dbReference type="AlphaFoldDB" id="A0AAD7UR20"/>
<protein>
    <recommendedName>
        <fullName evidence="2">Tc1-like transposase DDE domain-containing protein</fullName>
    </recommendedName>
</protein>
<dbReference type="PANTHER" id="PTHR46564">
    <property type="entry name" value="TRANSPOSASE"/>
    <property type="match status" value="1"/>
</dbReference>
<dbReference type="Gene3D" id="3.30.420.10">
    <property type="entry name" value="Ribonuclease H-like superfamily/Ribonuclease H"/>
    <property type="match status" value="1"/>
</dbReference>
<dbReference type="SUPFAM" id="SSF46689">
    <property type="entry name" value="Homeodomain-like"/>
    <property type="match status" value="1"/>
</dbReference>